<feature type="region of interest" description="Disordered" evidence="1">
    <location>
        <begin position="433"/>
        <end position="456"/>
    </location>
</feature>
<feature type="compositionally biased region" description="Polar residues" evidence="1">
    <location>
        <begin position="447"/>
        <end position="456"/>
    </location>
</feature>
<dbReference type="InParanoid" id="A0A0D2X312"/>
<feature type="region of interest" description="Disordered" evidence="1">
    <location>
        <begin position="1163"/>
        <end position="1182"/>
    </location>
</feature>
<dbReference type="InterPro" id="IPR044925">
    <property type="entry name" value="His-Me_finger_sf"/>
</dbReference>
<dbReference type="InterPro" id="IPR044929">
    <property type="entry name" value="DNA/RNA_non-sp_Endonuclease_sf"/>
</dbReference>
<dbReference type="AlphaFoldDB" id="A0A0D2X312"/>
<protein>
    <recommendedName>
        <fullName evidence="3">DNA/RNA non-specific endonuclease/pyrophosphatase/phosphodiesterase domain-containing protein</fullName>
    </recommendedName>
</protein>
<feature type="region of interest" description="Disordered" evidence="1">
    <location>
        <begin position="802"/>
        <end position="829"/>
    </location>
</feature>
<dbReference type="GO" id="GO:0016787">
    <property type="term" value="F:hydrolase activity"/>
    <property type="evidence" value="ECO:0007669"/>
    <property type="project" value="InterPro"/>
</dbReference>
<feature type="compositionally biased region" description="Acidic residues" evidence="1">
    <location>
        <begin position="802"/>
        <end position="813"/>
    </location>
</feature>
<evidence type="ECO:0000256" key="1">
    <source>
        <dbReference type="SAM" id="MobiDB-lite"/>
    </source>
</evidence>
<proteinExistence type="predicted"/>
<evidence type="ECO:0000313" key="5">
    <source>
        <dbReference type="Proteomes" id="UP000008743"/>
    </source>
</evidence>
<keyword evidence="2" id="KW-0732">Signal</keyword>
<dbReference type="GO" id="GO:0003676">
    <property type="term" value="F:nucleic acid binding"/>
    <property type="evidence" value="ECO:0007669"/>
    <property type="project" value="InterPro"/>
</dbReference>
<dbReference type="SUPFAM" id="SSF54060">
    <property type="entry name" value="His-Me finger endonucleases"/>
    <property type="match status" value="1"/>
</dbReference>
<organism evidence="4 5">
    <name type="scientific">Capsaspora owczarzaki (strain ATCC 30864)</name>
    <dbReference type="NCBI Taxonomy" id="595528"/>
    <lineage>
        <taxon>Eukaryota</taxon>
        <taxon>Filasterea</taxon>
        <taxon>Capsaspora</taxon>
    </lineage>
</organism>
<keyword evidence="5" id="KW-1185">Reference proteome</keyword>
<feature type="chain" id="PRO_5002266766" description="DNA/RNA non-specific endonuclease/pyrophosphatase/phosphodiesterase domain-containing protein" evidence="2">
    <location>
        <begin position="30"/>
        <end position="1277"/>
    </location>
</feature>
<dbReference type="PhylomeDB" id="A0A0D2X312"/>
<gene>
    <name evidence="4" type="ORF">CAOG_008764</name>
</gene>
<dbReference type="Gene3D" id="3.40.570.10">
    <property type="entry name" value="Extracellular Endonuclease, subunit A"/>
    <property type="match status" value="1"/>
</dbReference>
<accession>A0A0D2X312</accession>
<feature type="signal peptide" evidence="2">
    <location>
        <begin position="1"/>
        <end position="29"/>
    </location>
</feature>
<dbReference type="InterPro" id="IPR001604">
    <property type="entry name" value="Endo_G_ENPP1-like_dom"/>
</dbReference>
<evidence type="ECO:0000313" key="4">
    <source>
        <dbReference type="EMBL" id="KJE93504.1"/>
    </source>
</evidence>
<dbReference type="Pfam" id="PF01223">
    <property type="entry name" value="Endonuclease_NS"/>
    <property type="match status" value="1"/>
</dbReference>
<reference evidence="5" key="1">
    <citation type="submission" date="2011-02" db="EMBL/GenBank/DDBJ databases">
        <title>The Genome Sequence of Capsaspora owczarzaki ATCC 30864.</title>
        <authorList>
            <person name="Russ C."/>
            <person name="Cuomo C."/>
            <person name="Burger G."/>
            <person name="Gray M.W."/>
            <person name="Holland P.W.H."/>
            <person name="King N."/>
            <person name="Lang F.B.F."/>
            <person name="Roger A.J."/>
            <person name="Ruiz-Trillo I."/>
            <person name="Young S.K."/>
            <person name="Zeng Q."/>
            <person name="Gargeya S."/>
            <person name="Alvarado L."/>
            <person name="Berlin A."/>
            <person name="Chapman S.B."/>
            <person name="Chen Z."/>
            <person name="Freedman E."/>
            <person name="Gellesch M."/>
            <person name="Goldberg J."/>
            <person name="Griggs A."/>
            <person name="Gujja S."/>
            <person name="Heilman E."/>
            <person name="Heiman D."/>
            <person name="Howarth C."/>
            <person name="Mehta T."/>
            <person name="Neiman D."/>
            <person name="Pearson M."/>
            <person name="Roberts A."/>
            <person name="Saif S."/>
            <person name="Shea T."/>
            <person name="Shenoy N."/>
            <person name="Sisk P."/>
            <person name="Stolte C."/>
            <person name="Sykes S."/>
            <person name="White J."/>
            <person name="Yandava C."/>
            <person name="Haas B."/>
            <person name="Nusbaum C."/>
            <person name="Birren B."/>
        </authorList>
    </citation>
    <scope>NUCLEOTIDE SEQUENCE</scope>
    <source>
        <strain evidence="5">ATCC 30864</strain>
    </source>
</reference>
<dbReference type="EMBL" id="KE346365">
    <property type="protein sequence ID" value="KJE93504.1"/>
    <property type="molecule type" value="Genomic_DNA"/>
</dbReference>
<dbReference type="GO" id="GO:0046872">
    <property type="term" value="F:metal ion binding"/>
    <property type="evidence" value="ECO:0007669"/>
    <property type="project" value="InterPro"/>
</dbReference>
<feature type="domain" description="DNA/RNA non-specific endonuclease/pyrophosphatase/phosphodiesterase" evidence="3">
    <location>
        <begin position="972"/>
        <end position="1063"/>
    </location>
</feature>
<evidence type="ECO:0000256" key="2">
    <source>
        <dbReference type="SAM" id="SignalP"/>
    </source>
</evidence>
<dbReference type="Proteomes" id="UP000008743">
    <property type="component" value="Unassembled WGS sequence"/>
</dbReference>
<name>A0A0D2X312_CAPO3</name>
<evidence type="ECO:0000259" key="3">
    <source>
        <dbReference type="Pfam" id="PF01223"/>
    </source>
</evidence>
<sequence length="1277" mass="139564">MPRHDRLPLQLFGLLLICAAMFVASIAEASSSSSSTIPRLHCRGVGNSDVGFWLVFRNDGGSSFYYMDSNRVGSERGLVLPPQLLVHAQSPLVLTLQNIIDARSNASRSTSHVVFANEHDMHSARNFDPSSDVFESHAPPLDRVGADIGSSPRTSKPFLSGLLAVEHHPQEMETAAEDANGFLLTTTIPRLVPIDPRTSTLPRSVPNSVWFDVQDTAQGAILCLSLNASAGVQAIVDALLTTNPFVSALELSEGVPAAMQAFARPNWLPPSTAAGSVHLRGAADSFARCLAASGTFAELAANCLRTVEVPGVFGVRDTGSSPRFARGWWLLAKNRGFPQGLMWAPAWSRTSLSPSIEPTLLSRWQTGGAVTALIGILGGTEAELVCIGDLFFVNDTALSGSALCTSMLSAHSISLNELVVAEMVPATLVGNADSDSSFQTRRGRPVTRSQAGSASSSKLVTENHKILHKRPEHLQQRKFHDLVSNQLSEPGVRTRARQYWKPYIPPQTNGVPVSEPQSVFSCGLLWSNSANKDVWKTATVTFPTLPNDLSPCAHLEVWLDRFQSSSNELVETTVFRPTKSGNNQWSYNKWEEFTRPADLSSNDGATPMDLDDLGKSDDAIPMDVDPRPSDAHYSMDSKVGQLKIDVPNEDPVLSTSLFAADVKFVWNSSPAPECREPEQRLFPGARHNEVFENWESSMWRTLFSRGRLPSLRQRRFDPEDNGDEYCFIGPCLFDLYNANGERVGPVGSNHDEALKFALRGTKGSMIMLNATSHALEWCMNALDALTFILAKESGAVVENVVEETEDEDPDENEGMALSEDASSHDRKSLNSAVNDCQHHLAGGIESPFLLSFTTTLYPGLKKICAELAPGQLYIVHAKHNKKRAQVATFTAQPTHAPATPRFFYLSYFDPTAKIPRVVAYSVTVPQSYSVHSRLDTEFMYNLELCSPAPTPGVGIVPTRKMCRSFPSLAAKNYKGVGKSWNRGHLFPSHIASIVDPTQYTPQNMSYAAAFSTFAYINVVPMAARFNQLYWGPAETAFVEVVLAKGIGKQAFFLTGALGTPSQNRLKLNEFAPNGPFFTAMCIPGVGSSAAYAHFNSDKLVLARSDPRYSAVEFMSLGKLVTLLKQHQLLNLKPADLFGPNANCNTDLTSELIAAFAPAKKNNNGQSVTFNPDSHRRETQLLGNRDPGDRCTLDSECKIPMECISNKCTCVACKNIQPISLTGATQQEIDDIARIMCEGPAAPPRKKKMDDTLWQQYFGSLQRASCTCKWNAANKVCR</sequence>